<name>A0A6A6RC61_9PEZI</name>
<dbReference type="OrthoDB" id="3777408at2759"/>
<proteinExistence type="predicted"/>
<feature type="non-terminal residue" evidence="1">
    <location>
        <position position="1"/>
    </location>
</feature>
<keyword evidence="2" id="KW-1185">Reference proteome</keyword>
<protein>
    <submittedName>
        <fullName evidence="1">Uncharacterized protein</fullName>
    </submittedName>
</protein>
<evidence type="ECO:0000313" key="2">
    <source>
        <dbReference type="Proteomes" id="UP000799750"/>
    </source>
</evidence>
<dbReference type="EMBL" id="MU004182">
    <property type="protein sequence ID" value="KAF2501027.1"/>
    <property type="molecule type" value="Genomic_DNA"/>
</dbReference>
<reference evidence="1" key="1">
    <citation type="journal article" date="2020" name="Stud. Mycol.">
        <title>101 Dothideomycetes genomes: a test case for predicting lifestyles and emergence of pathogens.</title>
        <authorList>
            <person name="Haridas S."/>
            <person name="Albert R."/>
            <person name="Binder M."/>
            <person name="Bloem J."/>
            <person name="Labutti K."/>
            <person name="Salamov A."/>
            <person name="Andreopoulos B."/>
            <person name="Baker S."/>
            <person name="Barry K."/>
            <person name="Bills G."/>
            <person name="Bluhm B."/>
            <person name="Cannon C."/>
            <person name="Castanera R."/>
            <person name="Culley D."/>
            <person name="Daum C."/>
            <person name="Ezra D."/>
            <person name="Gonzalez J."/>
            <person name="Henrissat B."/>
            <person name="Kuo A."/>
            <person name="Liang C."/>
            <person name="Lipzen A."/>
            <person name="Lutzoni F."/>
            <person name="Magnuson J."/>
            <person name="Mondo S."/>
            <person name="Nolan M."/>
            <person name="Ohm R."/>
            <person name="Pangilinan J."/>
            <person name="Park H.-J."/>
            <person name="Ramirez L."/>
            <person name="Alfaro M."/>
            <person name="Sun H."/>
            <person name="Tritt A."/>
            <person name="Yoshinaga Y."/>
            <person name="Zwiers L.-H."/>
            <person name="Turgeon B."/>
            <person name="Goodwin S."/>
            <person name="Spatafora J."/>
            <person name="Crous P."/>
            <person name="Grigoriev I."/>
        </authorList>
    </citation>
    <scope>NUCLEOTIDE SEQUENCE</scope>
    <source>
        <strain evidence="1">CBS 269.34</strain>
    </source>
</reference>
<organism evidence="1 2">
    <name type="scientific">Lophium mytilinum</name>
    <dbReference type="NCBI Taxonomy" id="390894"/>
    <lineage>
        <taxon>Eukaryota</taxon>
        <taxon>Fungi</taxon>
        <taxon>Dikarya</taxon>
        <taxon>Ascomycota</taxon>
        <taxon>Pezizomycotina</taxon>
        <taxon>Dothideomycetes</taxon>
        <taxon>Pleosporomycetidae</taxon>
        <taxon>Mytilinidiales</taxon>
        <taxon>Mytilinidiaceae</taxon>
        <taxon>Lophium</taxon>
    </lineage>
</organism>
<dbReference type="AlphaFoldDB" id="A0A6A6RC61"/>
<gene>
    <name evidence="1" type="ORF">BU16DRAFT_439337</name>
</gene>
<accession>A0A6A6RC61</accession>
<sequence>IMHRRPSPLPDADPTCTISIRKRPSFETNCTFFAETKTRTQYTDCGGCALTTKYYGLGLPCRVSTTVEGVAHVTETACDAAGPTEQSSLAFFTPTPTP</sequence>
<dbReference type="Proteomes" id="UP000799750">
    <property type="component" value="Unassembled WGS sequence"/>
</dbReference>
<evidence type="ECO:0000313" key="1">
    <source>
        <dbReference type="EMBL" id="KAF2501027.1"/>
    </source>
</evidence>
<feature type="non-terminal residue" evidence="1">
    <location>
        <position position="98"/>
    </location>
</feature>